<keyword evidence="6" id="KW-1185">Reference proteome</keyword>
<name>A0A4U7KRH9_9BASI</name>
<accession>A0A4U7KRH9</accession>
<dbReference type="Gene3D" id="2.30.30.40">
    <property type="entry name" value="SH3 Domains"/>
    <property type="match status" value="1"/>
</dbReference>
<dbReference type="InterPro" id="IPR001452">
    <property type="entry name" value="SH3_domain"/>
</dbReference>
<dbReference type="SUPFAM" id="SSF50044">
    <property type="entry name" value="SH3-domain"/>
    <property type="match status" value="1"/>
</dbReference>
<dbReference type="Pfam" id="PF00018">
    <property type="entry name" value="SH3_1"/>
    <property type="match status" value="1"/>
</dbReference>
<dbReference type="GeneID" id="40726612"/>
<feature type="region of interest" description="Disordered" evidence="3">
    <location>
        <begin position="125"/>
        <end position="164"/>
    </location>
</feature>
<protein>
    <recommendedName>
        <fullName evidence="4">SH3 domain-containing protein</fullName>
    </recommendedName>
</protein>
<dbReference type="RefSeq" id="XP_029739025.1">
    <property type="nucleotide sequence ID" value="XM_029884315.1"/>
</dbReference>
<keyword evidence="1 2" id="KW-0728">SH3 domain</keyword>
<dbReference type="PANTHER" id="PTHR14167">
    <property type="entry name" value="SH3 DOMAIN-CONTAINING"/>
    <property type="match status" value="1"/>
</dbReference>
<dbReference type="CDD" id="cd00174">
    <property type="entry name" value="SH3"/>
    <property type="match status" value="1"/>
</dbReference>
<dbReference type="EMBL" id="SRRM01000014">
    <property type="protein sequence ID" value="TKY87040.1"/>
    <property type="molecule type" value="Genomic_DNA"/>
</dbReference>
<evidence type="ECO:0000256" key="1">
    <source>
        <dbReference type="ARBA" id="ARBA00022443"/>
    </source>
</evidence>
<dbReference type="InterPro" id="IPR050384">
    <property type="entry name" value="Endophilin_SH3RF"/>
</dbReference>
<sequence length="232" mass="23442">MIANLPAHEKQAFFGILDEYFASRPHLLPTSGAASPSAAPPQRGVAGLTDRTTAAAGNAAGSAASAAVSNALRDQFSRTGITSKGPPPPAPSASKKPAFGAPAGLVSGKTLGSLNLGARTISSQQIPAASPPATANARTLPPPARTGASIPSPAPPAAPAAPSATASILPEGAIGTAQVLYDYGDGTDPDDLTASEGEHIYLTEKISDDWWRGMSQDQARQGIIPTSYVRQL</sequence>
<dbReference type="AlphaFoldDB" id="A0A4U7KRH9"/>
<dbReference type="OrthoDB" id="10255128at2759"/>
<gene>
    <name evidence="5" type="ORF">EX895_003717</name>
</gene>
<dbReference type="Proteomes" id="UP000306050">
    <property type="component" value="Chromosome SGRAM_22"/>
</dbReference>
<comment type="caution">
    <text evidence="5">The sequence shown here is derived from an EMBL/GenBank/DDBJ whole genome shotgun (WGS) entry which is preliminary data.</text>
</comment>
<proteinExistence type="predicted"/>
<dbReference type="KEGG" id="sgra:EX895_003717"/>
<dbReference type="PRINTS" id="PR00452">
    <property type="entry name" value="SH3DOMAIN"/>
</dbReference>
<evidence type="ECO:0000313" key="6">
    <source>
        <dbReference type="Proteomes" id="UP000306050"/>
    </source>
</evidence>
<evidence type="ECO:0000256" key="3">
    <source>
        <dbReference type="SAM" id="MobiDB-lite"/>
    </source>
</evidence>
<feature type="compositionally biased region" description="Low complexity" evidence="3">
    <location>
        <begin position="92"/>
        <end position="101"/>
    </location>
</feature>
<organism evidence="5 6">
    <name type="scientific">Sporisorium graminicola</name>
    <dbReference type="NCBI Taxonomy" id="280036"/>
    <lineage>
        <taxon>Eukaryota</taxon>
        <taxon>Fungi</taxon>
        <taxon>Dikarya</taxon>
        <taxon>Basidiomycota</taxon>
        <taxon>Ustilaginomycotina</taxon>
        <taxon>Ustilaginomycetes</taxon>
        <taxon>Ustilaginales</taxon>
        <taxon>Ustilaginaceae</taxon>
        <taxon>Sporisorium</taxon>
    </lineage>
</organism>
<dbReference type="SMART" id="SM00326">
    <property type="entry name" value="SH3"/>
    <property type="match status" value="1"/>
</dbReference>
<dbReference type="PROSITE" id="PS50002">
    <property type="entry name" value="SH3"/>
    <property type="match status" value="1"/>
</dbReference>
<reference evidence="5 6" key="1">
    <citation type="submission" date="2019-05" db="EMBL/GenBank/DDBJ databases">
        <title>Sporisorium graminicola CBS 10092 draft sequencing and annotation.</title>
        <authorList>
            <person name="Solano-Gonzalez S."/>
            <person name="Caddick M.X."/>
            <person name="Darby A."/>
        </authorList>
    </citation>
    <scope>NUCLEOTIDE SEQUENCE [LARGE SCALE GENOMIC DNA]</scope>
    <source>
        <strain evidence="5 6">CBS 10092</strain>
    </source>
</reference>
<evidence type="ECO:0000259" key="4">
    <source>
        <dbReference type="PROSITE" id="PS50002"/>
    </source>
</evidence>
<evidence type="ECO:0000256" key="2">
    <source>
        <dbReference type="PROSITE-ProRule" id="PRU00192"/>
    </source>
</evidence>
<feature type="domain" description="SH3" evidence="4">
    <location>
        <begin position="172"/>
        <end position="232"/>
    </location>
</feature>
<evidence type="ECO:0000313" key="5">
    <source>
        <dbReference type="EMBL" id="TKY87040.1"/>
    </source>
</evidence>
<dbReference type="InterPro" id="IPR036028">
    <property type="entry name" value="SH3-like_dom_sf"/>
</dbReference>
<feature type="region of interest" description="Disordered" evidence="3">
    <location>
        <begin position="78"/>
        <end position="101"/>
    </location>
</feature>